<evidence type="ECO:0000256" key="1">
    <source>
        <dbReference type="SAM" id="MobiDB-lite"/>
    </source>
</evidence>
<dbReference type="EMBL" id="MCGR01000056">
    <property type="protein sequence ID" value="ORY69416.1"/>
    <property type="molecule type" value="Genomic_DNA"/>
</dbReference>
<evidence type="ECO:0000313" key="4">
    <source>
        <dbReference type="Proteomes" id="UP000193467"/>
    </source>
</evidence>
<feature type="region of interest" description="Disordered" evidence="1">
    <location>
        <begin position="182"/>
        <end position="206"/>
    </location>
</feature>
<dbReference type="Proteomes" id="UP000193467">
    <property type="component" value="Unassembled WGS sequence"/>
</dbReference>
<dbReference type="InParanoid" id="A0A1Y2EDS6"/>
<evidence type="ECO:0000313" key="3">
    <source>
        <dbReference type="EMBL" id="ORY69416.1"/>
    </source>
</evidence>
<keyword evidence="4" id="KW-1185">Reference proteome</keyword>
<gene>
    <name evidence="3" type="ORF">BCR35DRAFT_334249</name>
</gene>
<sequence>MWLPWTTPTLHERDIGLTIYPKENWNATNSCPSSGDWTLKEENNATYSLVPMDYYVADGEGCKATYAFEGSQAVVMGRTNPDYGVYGCMLDGDTTWHSAASEENNYQSRFSYESLLATTDSTADSSVASVASAASPSAASESSAETGLSTPLMIAVVCGVLIVLLMIFGGCYLLAPVKKSKQAGLEDEDDEEQVVLRGGERSLEAE</sequence>
<name>A0A1Y2EDS6_9BASI</name>
<organism evidence="3 4">
    <name type="scientific">Leucosporidium creatinivorum</name>
    <dbReference type="NCBI Taxonomy" id="106004"/>
    <lineage>
        <taxon>Eukaryota</taxon>
        <taxon>Fungi</taxon>
        <taxon>Dikarya</taxon>
        <taxon>Basidiomycota</taxon>
        <taxon>Pucciniomycotina</taxon>
        <taxon>Microbotryomycetes</taxon>
        <taxon>Leucosporidiales</taxon>
        <taxon>Leucosporidium</taxon>
    </lineage>
</organism>
<evidence type="ECO:0000256" key="2">
    <source>
        <dbReference type="SAM" id="Phobius"/>
    </source>
</evidence>
<protein>
    <submittedName>
        <fullName evidence="3">Uncharacterized protein</fullName>
    </submittedName>
</protein>
<dbReference type="AlphaFoldDB" id="A0A1Y2EDS6"/>
<dbReference type="Gene3D" id="2.60.120.260">
    <property type="entry name" value="Galactose-binding domain-like"/>
    <property type="match status" value="1"/>
</dbReference>
<keyword evidence="2" id="KW-1133">Transmembrane helix</keyword>
<accession>A0A1Y2EDS6</accession>
<keyword evidence="2" id="KW-0812">Transmembrane</keyword>
<proteinExistence type="predicted"/>
<feature type="transmembrane region" description="Helical" evidence="2">
    <location>
        <begin position="152"/>
        <end position="175"/>
    </location>
</feature>
<comment type="caution">
    <text evidence="3">The sequence shown here is derived from an EMBL/GenBank/DDBJ whole genome shotgun (WGS) entry which is preliminary data.</text>
</comment>
<reference evidence="3 4" key="1">
    <citation type="submission" date="2016-07" db="EMBL/GenBank/DDBJ databases">
        <title>Pervasive Adenine N6-methylation of Active Genes in Fungi.</title>
        <authorList>
            <consortium name="DOE Joint Genome Institute"/>
            <person name="Mondo S.J."/>
            <person name="Dannebaum R.O."/>
            <person name="Kuo R.C."/>
            <person name="Labutti K."/>
            <person name="Haridas S."/>
            <person name="Kuo A."/>
            <person name="Salamov A."/>
            <person name="Ahrendt S.R."/>
            <person name="Lipzen A."/>
            <person name="Sullivan W."/>
            <person name="Andreopoulos W.B."/>
            <person name="Clum A."/>
            <person name="Lindquist E."/>
            <person name="Daum C."/>
            <person name="Ramamoorthy G.K."/>
            <person name="Gryganskyi A."/>
            <person name="Culley D."/>
            <person name="Magnuson J.K."/>
            <person name="James T.Y."/>
            <person name="O'Malley M.A."/>
            <person name="Stajich J.E."/>
            <person name="Spatafora J.W."/>
            <person name="Visel A."/>
            <person name="Grigoriev I.V."/>
        </authorList>
    </citation>
    <scope>NUCLEOTIDE SEQUENCE [LARGE SCALE GENOMIC DNA]</scope>
    <source>
        <strain evidence="3 4">62-1032</strain>
    </source>
</reference>
<keyword evidence="2" id="KW-0472">Membrane</keyword>